<dbReference type="PANTHER" id="PTHR12526">
    <property type="entry name" value="GLYCOSYLTRANSFERASE"/>
    <property type="match status" value="1"/>
</dbReference>
<dbReference type="Proteomes" id="UP000290759">
    <property type="component" value="Unassembled WGS sequence"/>
</dbReference>
<protein>
    <submittedName>
        <fullName evidence="2">Glycosyltransferase</fullName>
    </submittedName>
</protein>
<dbReference type="GO" id="GO:0016757">
    <property type="term" value="F:glycosyltransferase activity"/>
    <property type="evidence" value="ECO:0007669"/>
    <property type="project" value="UniProtKB-ARBA"/>
</dbReference>
<dbReference type="CDD" id="cd03801">
    <property type="entry name" value="GT4_PimA-like"/>
    <property type="match status" value="1"/>
</dbReference>
<evidence type="ECO:0000313" key="3">
    <source>
        <dbReference type="Proteomes" id="UP000290759"/>
    </source>
</evidence>
<keyword evidence="2" id="KW-0808">Transferase</keyword>
<gene>
    <name evidence="2" type="ORF">D3273_11615</name>
</gene>
<dbReference type="Pfam" id="PF13692">
    <property type="entry name" value="Glyco_trans_1_4"/>
    <property type="match status" value="1"/>
</dbReference>
<evidence type="ECO:0000259" key="1">
    <source>
        <dbReference type="Pfam" id="PF13439"/>
    </source>
</evidence>
<evidence type="ECO:0000313" key="2">
    <source>
        <dbReference type="EMBL" id="RYC31865.1"/>
    </source>
</evidence>
<dbReference type="SUPFAM" id="SSF53756">
    <property type="entry name" value="UDP-Glycosyltransferase/glycogen phosphorylase"/>
    <property type="match status" value="1"/>
</dbReference>
<dbReference type="Pfam" id="PF13439">
    <property type="entry name" value="Glyco_transf_4"/>
    <property type="match status" value="1"/>
</dbReference>
<reference evidence="2 3" key="1">
    <citation type="submission" date="2018-12" db="EMBL/GenBank/DDBJ databases">
        <authorList>
            <person name="Grouzdev D.S."/>
            <person name="Krutkina M.S."/>
        </authorList>
    </citation>
    <scope>NUCLEOTIDE SEQUENCE [LARGE SCALE GENOMIC DNA]</scope>
    <source>
        <strain evidence="2 3">RmlP026</strain>
    </source>
</reference>
<dbReference type="Gene3D" id="3.40.50.2000">
    <property type="entry name" value="Glycogen Phosphorylase B"/>
    <property type="match status" value="2"/>
</dbReference>
<reference evidence="2 3" key="2">
    <citation type="submission" date="2019-02" db="EMBL/GenBank/DDBJ databases">
        <title>'Lichenibacterium ramalinii' gen. nov. sp. nov., 'Lichenibacterium minor' gen. nov. sp. nov.</title>
        <authorList>
            <person name="Pankratov T."/>
        </authorList>
    </citation>
    <scope>NUCLEOTIDE SEQUENCE [LARGE SCALE GENOMIC DNA]</scope>
    <source>
        <strain evidence="2 3">RmlP026</strain>
    </source>
</reference>
<dbReference type="AlphaFoldDB" id="A0A4Q2UAF1"/>
<proteinExistence type="predicted"/>
<name>A0A4Q2UAF1_9HYPH</name>
<dbReference type="InterPro" id="IPR028098">
    <property type="entry name" value="Glyco_trans_4-like_N"/>
</dbReference>
<dbReference type="EMBL" id="QYBB01000011">
    <property type="protein sequence ID" value="RYC31865.1"/>
    <property type="molecule type" value="Genomic_DNA"/>
</dbReference>
<accession>A0A4Q2UAF1</accession>
<sequence>MAPSPVPLTVVLVLDHASVTGGQARVAFDSAIGLKRAGHDPIVFAAAGPVAPELEAAGVRTVCLGQADLLNNRSLAAAAVQGLWNGVAADALRALLATVPRGRSVVHVHGWAKALSPAIAPPIADSGLPAVYTLHEYSLLCPNGGFFNYRTEQPCALKPMSAACVTTDCDSRSYSRKLWRAARHVAMERVAKMPAVFSDIVAISRFQVDAVGHHLPAGARIHLVSNPIGVAPLGPKPAGARGPLTFVGRISPEKGPLLFAEAARQAGTEALFVGDGPQLDELKRRYPEVRTVGWQGPEQVQRYLRDAGALVFPSIWYEGQPLTVLEAKALGTPVIVSDGCAGRDCIEDGVDGFWFRRNDAANLAEAIRRFAVADVDTLSRAAYASYWRAPATLDRHVDAIVGLYRGLLPIEAELRLTA</sequence>
<feature type="domain" description="Glycosyltransferase subfamily 4-like N-terminal" evidence="1">
    <location>
        <begin position="21"/>
        <end position="228"/>
    </location>
</feature>
<keyword evidence="3" id="KW-1185">Reference proteome</keyword>
<comment type="caution">
    <text evidence="2">The sequence shown here is derived from an EMBL/GenBank/DDBJ whole genome shotgun (WGS) entry which is preliminary data.</text>
</comment>
<dbReference type="OrthoDB" id="9807414at2"/>
<organism evidence="2 3">
    <name type="scientific">Lichenibacterium minor</name>
    <dbReference type="NCBI Taxonomy" id="2316528"/>
    <lineage>
        <taxon>Bacteria</taxon>
        <taxon>Pseudomonadati</taxon>
        <taxon>Pseudomonadota</taxon>
        <taxon>Alphaproteobacteria</taxon>
        <taxon>Hyphomicrobiales</taxon>
        <taxon>Lichenihabitantaceae</taxon>
        <taxon>Lichenibacterium</taxon>
    </lineage>
</organism>